<dbReference type="Gene3D" id="1.10.10.10">
    <property type="entry name" value="Winged helix-like DNA-binding domain superfamily/Winged helix DNA-binding domain"/>
    <property type="match status" value="1"/>
</dbReference>
<reference evidence="1" key="1">
    <citation type="journal article" date="2020" name="mSystems">
        <title>Genome- and Community-Level Interaction Insights into Carbon Utilization and Element Cycling Functions of Hydrothermarchaeota in Hydrothermal Sediment.</title>
        <authorList>
            <person name="Zhou Z."/>
            <person name="Liu Y."/>
            <person name="Xu W."/>
            <person name="Pan J."/>
            <person name="Luo Z.H."/>
            <person name="Li M."/>
        </authorList>
    </citation>
    <scope>NUCLEOTIDE SEQUENCE [LARGE SCALE GENOMIC DNA]</scope>
    <source>
        <strain evidence="1">HyVt-628</strain>
    </source>
</reference>
<sequence>MKRTRRKFSAEFKTKVVLEALSERLTLTELAQKHEIHPNQITQWK</sequence>
<dbReference type="InterPro" id="IPR002514">
    <property type="entry name" value="Transposase_8"/>
</dbReference>
<feature type="non-terminal residue" evidence="1">
    <location>
        <position position="45"/>
    </location>
</feature>
<dbReference type="InterPro" id="IPR010921">
    <property type="entry name" value="Trp_repressor/repl_initiator"/>
</dbReference>
<comment type="caution">
    <text evidence="1">The sequence shown here is derived from an EMBL/GenBank/DDBJ whole genome shotgun (WGS) entry which is preliminary data.</text>
</comment>
<accession>A0A7C5HKB5</accession>
<dbReference type="AlphaFoldDB" id="A0A7C5HKB5"/>
<dbReference type="EMBL" id="DRSK01000092">
    <property type="protein sequence ID" value="HHE07593.1"/>
    <property type="molecule type" value="Genomic_DNA"/>
</dbReference>
<dbReference type="InterPro" id="IPR036388">
    <property type="entry name" value="WH-like_DNA-bd_sf"/>
</dbReference>
<dbReference type="GO" id="GO:0004803">
    <property type="term" value="F:transposase activity"/>
    <property type="evidence" value="ECO:0007669"/>
    <property type="project" value="InterPro"/>
</dbReference>
<evidence type="ECO:0000313" key="1">
    <source>
        <dbReference type="EMBL" id="HHE07593.1"/>
    </source>
</evidence>
<name>A0A7C5HKB5_9CHLB</name>
<organism evidence="1">
    <name type="scientific">Chlorobaculum parvum</name>
    <dbReference type="NCBI Taxonomy" id="274539"/>
    <lineage>
        <taxon>Bacteria</taxon>
        <taxon>Pseudomonadati</taxon>
        <taxon>Chlorobiota</taxon>
        <taxon>Chlorobiia</taxon>
        <taxon>Chlorobiales</taxon>
        <taxon>Chlorobiaceae</taxon>
        <taxon>Chlorobaculum</taxon>
    </lineage>
</organism>
<gene>
    <name evidence="1" type="ORF">ENL01_01535</name>
</gene>
<dbReference type="GO" id="GO:0043565">
    <property type="term" value="F:sequence-specific DNA binding"/>
    <property type="evidence" value="ECO:0007669"/>
    <property type="project" value="InterPro"/>
</dbReference>
<proteinExistence type="predicted"/>
<dbReference type="GO" id="GO:0006313">
    <property type="term" value="P:DNA transposition"/>
    <property type="evidence" value="ECO:0007669"/>
    <property type="project" value="InterPro"/>
</dbReference>
<dbReference type="Pfam" id="PF01527">
    <property type="entry name" value="HTH_Tnp_1"/>
    <property type="match status" value="1"/>
</dbReference>
<dbReference type="SUPFAM" id="SSF48295">
    <property type="entry name" value="TrpR-like"/>
    <property type="match status" value="1"/>
</dbReference>
<protein>
    <submittedName>
        <fullName evidence="1">IS3 family transposase</fullName>
    </submittedName>
</protein>
<dbReference type="Proteomes" id="UP000886059">
    <property type="component" value="Unassembled WGS sequence"/>
</dbReference>